<feature type="domain" description="UFSP2 second" evidence="10">
    <location>
        <begin position="194"/>
        <end position="373"/>
    </location>
</feature>
<evidence type="ECO:0000256" key="6">
    <source>
        <dbReference type="ARBA" id="ARBA00057559"/>
    </source>
</evidence>
<comment type="similarity">
    <text evidence="1">Belongs to the peptidase C78 family.</text>
</comment>
<keyword evidence="2" id="KW-0645">Protease</keyword>
<name>A0A7R8YQI5_HERIL</name>
<dbReference type="GO" id="GO:0071567">
    <property type="term" value="F:deUFMylase activity"/>
    <property type="evidence" value="ECO:0007669"/>
    <property type="project" value="TreeGrafter"/>
</dbReference>
<evidence type="ECO:0000256" key="3">
    <source>
        <dbReference type="ARBA" id="ARBA00022786"/>
    </source>
</evidence>
<comment type="function">
    <text evidence="6">Thiol protease which recognizes and hydrolyzes the peptide bond at the C-terminal Gly of UFM1, a ubiquitin-like modifier protein bound to a number of target proteins. Does not hydrolyze SUMO1 or ISG15 ubiquitin-like proteins.</text>
</comment>
<sequence>MTPKLKISRFVLKRMEKIKQQCSGCLFGLMYDGALLIMGFNIESTIGELNYKEIQYKFPAELDMCGVIKFGDVGDGDAEVNINQISHDVDFTDNPIMLTCALGTLVDLKAQIIMHGKLEEIPYEEVTEEELYRDFCFTRLQCGLKFLTDERDTKTISRDMQSMRKNLACGSLAFYFEDADKYITTSGLDGSLSSKTVADLLSSINNPSGETKQKSKNKNTPPPTEYEIINVKALTRKTRDLQEKSSSALQMTLKQNEEKVIIPLQVDVMAMLYKKTTLGNVYNILIESICRSLRLLEQSLVDLVSHEKNLSVPRILHINVPEFGHLLSCVYFDDFSEEDPYFQQKRKKLHHHFGLPTTRPYFRKANRFVFKNELVDAPLINTHIGLKPTGLKESQQYIVQGKYSYYHYKQQNFDDSGWGCAYRSLQTLCSWFRWQGYIDRPIPTHEEIQKYLVRVGDKPKDFIGSKKWIGSIEVQTCLKGLLDVDSRILNVQSGRDLATKGSELAMHFQSQGTPIMIGGGVLAHTIIGVDFSPLTGDIKFLILDPHYTDRDDLSIIQGKGWCGWKGPEFWDKNAYYNLCMPQRPYIY</sequence>
<keyword evidence="4" id="KW-0378">Hydrolase</keyword>
<dbReference type="InterPro" id="IPR058757">
    <property type="entry name" value="UFSP2_MPN_N"/>
</dbReference>
<gene>
    <name evidence="12" type="ORF">HERILL_LOCUS4527</name>
</gene>
<dbReference type="EMBL" id="LR899010">
    <property type="protein sequence ID" value="CAD7081421.1"/>
    <property type="molecule type" value="Genomic_DNA"/>
</dbReference>
<dbReference type="InterPro" id="IPR012462">
    <property type="entry name" value="UFSP1/2_DUB_cat"/>
</dbReference>
<reference evidence="12 13" key="1">
    <citation type="submission" date="2020-11" db="EMBL/GenBank/DDBJ databases">
        <authorList>
            <person name="Wallbank WR R."/>
            <person name="Pardo Diaz C."/>
            <person name="Kozak K."/>
            <person name="Martin S."/>
            <person name="Jiggins C."/>
            <person name="Moest M."/>
            <person name="Warren A I."/>
            <person name="Generalovic N T."/>
            <person name="Byers J.R.P. K."/>
            <person name="Montejo-Kovacevich G."/>
            <person name="Yen C E."/>
        </authorList>
    </citation>
    <scope>NUCLEOTIDE SEQUENCE [LARGE SCALE GENOMIC DNA]</scope>
</reference>
<evidence type="ECO:0000256" key="2">
    <source>
        <dbReference type="ARBA" id="ARBA00022670"/>
    </source>
</evidence>
<dbReference type="PANTHER" id="PTHR48153:SF2">
    <property type="entry name" value="UFM1-SPECIFIC PROTEASE 2"/>
    <property type="match status" value="1"/>
</dbReference>
<proteinExistence type="inferred from homology"/>
<evidence type="ECO:0000256" key="8">
    <source>
        <dbReference type="SAM" id="MobiDB-lite"/>
    </source>
</evidence>
<organism evidence="12 13">
    <name type="scientific">Hermetia illucens</name>
    <name type="common">Black soldier fly</name>
    <dbReference type="NCBI Taxonomy" id="343691"/>
    <lineage>
        <taxon>Eukaryota</taxon>
        <taxon>Metazoa</taxon>
        <taxon>Ecdysozoa</taxon>
        <taxon>Arthropoda</taxon>
        <taxon>Hexapoda</taxon>
        <taxon>Insecta</taxon>
        <taxon>Pterygota</taxon>
        <taxon>Neoptera</taxon>
        <taxon>Endopterygota</taxon>
        <taxon>Diptera</taxon>
        <taxon>Brachycera</taxon>
        <taxon>Stratiomyomorpha</taxon>
        <taxon>Stratiomyidae</taxon>
        <taxon>Hermetiinae</taxon>
        <taxon>Hermetia</taxon>
    </lineage>
</organism>
<feature type="domain" description="UFSP1/2/DUB catalytic" evidence="9">
    <location>
        <begin position="395"/>
        <end position="579"/>
    </location>
</feature>
<dbReference type="OrthoDB" id="417506at2759"/>
<evidence type="ECO:0000259" key="11">
    <source>
        <dbReference type="Pfam" id="PF26560"/>
    </source>
</evidence>
<protein>
    <recommendedName>
        <fullName evidence="7">Probable Ufm1-specific protease 2</fullName>
    </recommendedName>
</protein>
<dbReference type="Gene3D" id="3.90.70.130">
    <property type="match status" value="1"/>
</dbReference>
<feature type="domain" description="UFSP2 N-terminal MPN-like" evidence="11">
    <location>
        <begin position="1"/>
        <end position="131"/>
    </location>
</feature>
<dbReference type="Pfam" id="PF20908">
    <property type="entry name" value="UfSP2_N"/>
    <property type="match status" value="1"/>
</dbReference>
<dbReference type="InterPro" id="IPR049387">
    <property type="entry name" value="UFSP2-like_2nd"/>
</dbReference>
<evidence type="ECO:0000256" key="5">
    <source>
        <dbReference type="ARBA" id="ARBA00022807"/>
    </source>
</evidence>
<evidence type="ECO:0000256" key="4">
    <source>
        <dbReference type="ARBA" id="ARBA00022801"/>
    </source>
</evidence>
<evidence type="ECO:0000313" key="13">
    <source>
        <dbReference type="Proteomes" id="UP000594454"/>
    </source>
</evidence>
<dbReference type="GO" id="GO:0005634">
    <property type="term" value="C:nucleus"/>
    <property type="evidence" value="ECO:0007669"/>
    <property type="project" value="TreeGrafter"/>
</dbReference>
<dbReference type="GO" id="GO:0005783">
    <property type="term" value="C:endoplasmic reticulum"/>
    <property type="evidence" value="ECO:0007669"/>
    <property type="project" value="TreeGrafter"/>
</dbReference>
<keyword evidence="5" id="KW-0788">Thiol protease</keyword>
<dbReference type="FunFam" id="3.90.70.130:FF:000001">
    <property type="entry name" value="Probable Ufm1-specific protease 2"/>
    <property type="match status" value="1"/>
</dbReference>
<evidence type="ECO:0000256" key="1">
    <source>
        <dbReference type="ARBA" id="ARBA00008552"/>
    </source>
</evidence>
<dbReference type="GO" id="GO:0006508">
    <property type="term" value="P:proteolysis"/>
    <property type="evidence" value="ECO:0007669"/>
    <property type="project" value="UniProtKB-KW"/>
</dbReference>
<dbReference type="Proteomes" id="UP000594454">
    <property type="component" value="Chromosome 2"/>
</dbReference>
<dbReference type="PANTHER" id="PTHR48153">
    <property type="entry name" value="UFM1-SPECIFIC PROTEASE 2"/>
    <property type="match status" value="1"/>
</dbReference>
<dbReference type="InParanoid" id="A0A7R8YQI5"/>
<evidence type="ECO:0000259" key="10">
    <source>
        <dbReference type="Pfam" id="PF20908"/>
    </source>
</evidence>
<keyword evidence="3" id="KW-0833">Ubl conjugation pathway</keyword>
<evidence type="ECO:0000256" key="7">
    <source>
        <dbReference type="ARBA" id="ARBA00073264"/>
    </source>
</evidence>
<feature type="region of interest" description="Disordered" evidence="8">
    <location>
        <begin position="203"/>
        <end position="224"/>
    </location>
</feature>
<keyword evidence="13" id="KW-1185">Reference proteome</keyword>
<dbReference type="FunCoup" id="A0A7R8YQI5">
    <property type="interactions" value="502"/>
</dbReference>
<dbReference type="Pfam" id="PF26560">
    <property type="entry name" value="UFSP2_MPN_insect"/>
    <property type="match status" value="1"/>
</dbReference>
<evidence type="ECO:0000259" key="9">
    <source>
        <dbReference type="Pfam" id="PF07910"/>
    </source>
</evidence>
<dbReference type="AlphaFoldDB" id="A0A7R8YQI5"/>
<accession>A0A7R8YQI5</accession>
<dbReference type="OMA" id="CGLVKFG"/>
<dbReference type="Pfam" id="PF07910">
    <property type="entry name" value="Peptidase_C78"/>
    <property type="match status" value="1"/>
</dbReference>
<evidence type="ECO:0000313" key="12">
    <source>
        <dbReference type="EMBL" id="CAD7081421.1"/>
    </source>
</evidence>